<keyword evidence="3" id="KW-1185">Reference proteome</keyword>
<organism evidence="2 3">
    <name type="scientific">Gopherus agassizii</name>
    <name type="common">Agassiz's desert tortoise</name>
    <dbReference type="NCBI Taxonomy" id="38772"/>
    <lineage>
        <taxon>Eukaryota</taxon>
        <taxon>Metazoa</taxon>
        <taxon>Chordata</taxon>
        <taxon>Craniata</taxon>
        <taxon>Vertebrata</taxon>
        <taxon>Euteleostomi</taxon>
        <taxon>Archelosauria</taxon>
        <taxon>Testudinata</taxon>
        <taxon>Testudines</taxon>
        <taxon>Cryptodira</taxon>
        <taxon>Durocryptodira</taxon>
        <taxon>Testudinoidea</taxon>
        <taxon>Testudinidae</taxon>
        <taxon>Gopherus</taxon>
    </lineage>
</organism>
<reference evidence="3" key="1">
    <citation type="journal article" date="2017" name="PLoS ONE">
        <title>The Agassiz's desert tortoise genome provides a resource for the conservation of a threatened species.</title>
        <authorList>
            <person name="Tollis M."/>
            <person name="DeNardo D.F."/>
            <person name="Cornelius J.A."/>
            <person name="Dolby G.A."/>
            <person name="Edwards T."/>
            <person name="Henen B.T."/>
            <person name="Karl A.E."/>
            <person name="Murphy R.W."/>
            <person name="Kusumi K."/>
        </authorList>
    </citation>
    <scope>NUCLEOTIDE SEQUENCE [LARGE SCALE GENOMIC DNA]</scope>
</reference>
<proteinExistence type="predicted"/>
<sequence>MDYLTIFTSKSGRLLRGTANRLWGAAPGAPRQVRFLDSLQEWGPGPASAPGAGSARGGSNEGAGRRNSAVKGGLCPVGGECSKEEGGCVPWGESAVKRRAVSCGGRVQ</sequence>
<evidence type="ECO:0000313" key="2">
    <source>
        <dbReference type="Ensembl" id="ENSGAGP00000018553.1"/>
    </source>
</evidence>
<evidence type="ECO:0000256" key="1">
    <source>
        <dbReference type="SAM" id="MobiDB-lite"/>
    </source>
</evidence>
<reference evidence="2" key="3">
    <citation type="submission" date="2025-09" db="UniProtKB">
        <authorList>
            <consortium name="Ensembl"/>
        </authorList>
    </citation>
    <scope>IDENTIFICATION</scope>
</reference>
<accession>A0A452HTW9</accession>
<dbReference type="Proteomes" id="UP000291020">
    <property type="component" value="Unassembled WGS sequence"/>
</dbReference>
<dbReference type="AlphaFoldDB" id="A0A452HTW9"/>
<feature type="compositionally biased region" description="Low complexity" evidence="1">
    <location>
        <begin position="43"/>
        <end position="53"/>
    </location>
</feature>
<reference evidence="2" key="2">
    <citation type="submission" date="2025-08" db="UniProtKB">
        <authorList>
            <consortium name="Ensembl"/>
        </authorList>
    </citation>
    <scope>IDENTIFICATION</scope>
</reference>
<protein>
    <submittedName>
        <fullName evidence="2">Uncharacterized protein</fullName>
    </submittedName>
</protein>
<feature type="region of interest" description="Disordered" evidence="1">
    <location>
        <begin position="38"/>
        <end position="71"/>
    </location>
</feature>
<evidence type="ECO:0000313" key="3">
    <source>
        <dbReference type="Proteomes" id="UP000291020"/>
    </source>
</evidence>
<dbReference type="Ensembl" id="ENSGAGT00000021153.1">
    <property type="protein sequence ID" value="ENSGAGP00000018553.1"/>
    <property type="gene ID" value="ENSGAGG00000013735.1"/>
</dbReference>
<name>A0A452HTW9_9SAUR</name>